<accession>A0A7W9ZCB9</accession>
<dbReference type="InterPro" id="IPR006153">
    <property type="entry name" value="Cation/H_exchanger_TM"/>
</dbReference>
<reference evidence="10 11" key="1">
    <citation type="submission" date="2020-08" db="EMBL/GenBank/DDBJ databases">
        <title>Genomic Encyclopedia of Type Strains, Phase IV (KMG-IV): sequencing the most valuable type-strain genomes for metagenomic binning, comparative biology and taxonomic classification.</title>
        <authorList>
            <person name="Goeker M."/>
        </authorList>
    </citation>
    <scope>NUCLEOTIDE SEQUENCE [LARGE SCALE GENOMIC DNA]</scope>
    <source>
        <strain evidence="10 11">DSM 11590</strain>
    </source>
</reference>
<evidence type="ECO:0000313" key="10">
    <source>
        <dbReference type="EMBL" id="MBB6208640.1"/>
    </source>
</evidence>
<dbReference type="PANTHER" id="PTHR42751:SF3">
    <property type="entry name" value="SODIUM_GLUTAMATE SYMPORTER"/>
    <property type="match status" value="1"/>
</dbReference>
<evidence type="ECO:0000256" key="4">
    <source>
        <dbReference type="ARBA" id="ARBA00022692"/>
    </source>
</evidence>
<keyword evidence="5 8" id="KW-1133">Transmembrane helix</keyword>
<evidence type="ECO:0000256" key="6">
    <source>
        <dbReference type="ARBA" id="ARBA00023136"/>
    </source>
</evidence>
<feature type="transmembrane region" description="Helical" evidence="8">
    <location>
        <begin position="264"/>
        <end position="282"/>
    </location>
</feature>
<comment type="similarity">
    <text evidence="2">Belongs to the monovalent cation:proton antiporter 2 (CPA2) transporter (TC 2.A.37) family.</text>
</comment>
<feature type="transmembrane region" description="Helical" evidence="8">
    <location>
        <begin position="219"/>
        <end position="244"/>
    </location>
</feature>
<gene>
    <name evidence="10" type="ORF">FHS48_000021</name>
</gene>
<feature type="transmembrane region" description="Helical" evidence="8">
    <location>
        <begin position="87"/>
        <end position="109"/>
    </location>
</feature>
<dbReference type="EMBL" id="JACIIX010000001">
    <property type="protein sequence ID" value="MBB6208640.1"/>
    <property type="molecule type" value="Genomic_DNA"/>
</dbReference>
<dbReference type="GO" id="GO:1902600">
    <property type="term" value="P:proton transmembrane transport"/>
    <property type="evidence" value="ECO:0007669"/>
    <property type="project" value="InterPro"/>
</dbReference>
<evidence type="ECO:0000313" key="11">
    <source>
        <dbReference type="Proteomes" id="UP000544872"/>
    </source>
</evidence>
<sequence>MDVHHDFTGIATVAMAAMACGILFVRLKQPAIVGYILAGVLLGPSLLGLVSDRKSISLLAELGVIMLLFVIGLELSVQRFSKVWRIALATTLLQIGGSVGLMLLARSLLGWSTGAAVLLGFAVALSSTAVVIKLLEQLGETNSPAGRMTVGILIAQDMAVVPMLLSLSALTGKGLDPMDGLRVAGSVLILAAVVFLLLKRTVRLPFMHMISTHSDLGPLAAFAACFGAATLAGLLDLSPGYGAFLAGMVLGNSGDGKRLRHHAHPIQALLLMVFFLSVGLLLDLKFLWNNLGTVLLMLAAVTLFKTVLNITALRVQRVGWSEAFLVGVALAQIGEFSFLLASTGVARKVITGSEAQLVVAVTVLSLMISPLWLASARRLEASGNGFSTLGQLLGAVYGPEARRVGLMWGGSRRLLVRLRQRWRGRPGLEYPGLEHPAALPSPPPAGETLDTTLSSGNSAAAPEAAPPAPERNRSPDA</sequence>
<feature type="transmembrane region" description="Helical" evidence="8">
    <location>
        <begin position="6"/>
        <end position="25"/>
    </location>
</feature>
<dbReference type="RefSeq" id="WP_184259752.1">
    <property type="nucleotide sequence ID" value="NZ_JACIIX010000001.1"/>
</dbReference>
<feature type="transmembrane region" description="Helical" evidence="8">
    <location>
        <begin position="324"/>
        <end position="345"/>
    </location>
</feature>
<dbReference type="GO" id="GO:0016020">
    <property type="term" value="C:membrane"/>
    <property type="evidence" value="ECO:0007669"/>
    <property type="project" value="UniProtKB-SubCell"/>
</dbReference>
<feature type="transmembrane region" description="Helical" evidence="8">
    <location>
        <begin position="147"/>
        <end position="169"/>
    </location>
</feature>
<feature type="transmembrane region" description="Helical" evidence="8">
    <location>
        <begin position="56"/>
        <end position="75"/>
    </location>
</feature>
<evidence type="ECO:0000256" key="8">
    <source>
        <dbReference type="SAM" id="Phobius"/>
    </source>
</evidence>
<evidence type="ECO:0000256" key="7">
    <source>
        <dbReference type="SAM" id="MobiDB-lite"/>
    </source>
</evidence>
<dbReference type="AlphaFoldDB" id="A0A7W9ZCB9"/>
<feature type="transmembrane region" description="Helical" evidence="8">
    <location>
        <begin position="181"/>
        <end position="198"/>
    </location>
</feature>
<evidence type="ECO:0000256" key="3">
    <source>
        <dbReference type="ARBA" id="ARBA00022448"/>
    </source>
</evidence>
<comment type="subcellular location">
    <subcellularLocation>
        <location evidence="1">Membrane</location>
        <topology evidence="1">Multi-pass membrane protein</topology>
    </subcellularLocation>
</comment>
<evidence type="ECO:0000256" key="1">
    <source>
        <dbReference type="ARBA" id="ARBA00004141"/>
    </source>
</evidence>
<comment type="caution">
    <text evidence="10">The sequence shown here is derived from an EMBL/GenBank/DDBJ whole genome shotgun (WGS) entry which is preliminary data.</text>
</comment>
<evidence type="ECO:0000256" key="2">
    <source>
        <dbReference type="ARBA" id="ARBA00005551"/>
    </source>
</evidence>
<feature type="region of interest" description="Disordered" evidence="7">
    <location>
        <begin position="429"/>
        <end position="477"/>
    </location>
</feature>
<feature type="transmembrane region" description="Helical" evidence="8">
    <location>
        <begin position="115"/>
        <end position="135"/>
    </location>
</feature>
<organism evidence="10 11">
    <name type="scientific">Novispirillum itersonii</name>
    <name type="common">Aquaspirillum itersonii</name>
    <dbReference type="NCBI Taxonomy" id="189"/>
    <lineage>
        <taxon>Bacteria</taxon>
        <taxon>Pseudomonadati</taxon>
        <taxon>Pseudomonadota</taxon>
        <taxon>Alphaproteobacteria</taxon>
        <taxon>Rhodospirillales</taxon>
        <taxon>Novispirillaceae</taxon>
        <taxon>Novispirillum</taxon>
    </lineage>
</organism>
<dbReference type="Gene3D" id="1.20.1530.20">
    <property type="match status" value="1"/>
</dbReference>
<feature type="transmembrane region" description="Helical" evidence="8">
    <location>
        <begin position="294"/>
        <end position="312"/>
    </location>
</feature>
<proteinExistence type="inferred from homology"/>
<feature type="transmembrane region" description="Helical" evidence="8">
    <location>
        <begin position="357"/>
        <end position="374"/>
    </location>
</feature>
<dbReference type="InterPro" id="IPR038770">
    <property type="entry name" value="Na+/solute_symporter_sf"/>
</dbReference>
<protein>
    <submittedName>
        <fullName evidence="10">CPA2 family monovalent cation:H+ antiporter-2</fullName>
    </submittedName>
</protein>
<keyword evidence="6 8" id="KW-0472">Membrane</keyword>
<dbReference type="Pfam" id="PF00999">
    <property type="entry name" value="Na_H_Exchanger"/>
    <property type="match status" value="1"/>
</dbReference>
<name>A0A7W9ZCB9_NOVIT</name>
<evidence type="ECO:0000256" key="5">
    <source>
        <dbReference type="ARBA" id="ARBA00022989"/>
    </source>
</evidence>
<keyword evidence="11" id="KW-1185">Reference proteome</keyword>
<feature type="transmembrane region" description="Helical" evidence="8">
    <location>
        <begin position="32"/>
        <end position="50"/>
    </location>
</feature>
<keyword evidence="3" id="KW-0813">Transport</keyword>
<dbReference type="PANTHER" id="PTHR42751">
    <property type="entry name" value="SODIUM/HYDROGEN EXCHANGER FAMILY/TRKA DOMAIN PROTEIN"/>
    <property type="match status" value="1"/>
</dbReference>
<evidence type="ECO:0000259" key="9">
    <source>
        <dbReference type="Pfam" id="PF00999"/>
    </source>
</evidence>
<dbReference type="GO" id="GO:0015297">
    <property type="term" value="F:antiporter activity"/>
    <property type="evidence" value="ECO:0007669"/>
    <property type="project" value="InterPro"/>
</dbReference>
<keyword evidence="4 8" id="KW-0812">Transmembrane</keyword>
<dbReference type="Proteomes" id="UP000544872">
    <property type="component" value="Unassembled WGS sequence"/>
</dbReference>
<feature type="domain" description="Cation/H+ exchanger transmembrane" evidence="9">
    <location>
        <begin position="16"/>
        <end position="373"/>
    </location>
</feature>